<feature type="compositionally biased region" description="Low complexity" evidence="1">
    <location>
        <begin position="898"/>
        <end position="917"/>
    </location>
</feature>
<feature type="region of interest" description="Disordered" evidence="1">
    <location>
        <begin position="885"/>
        <end position="917"/>
    </location>
</feature>
<feature type="compositionally biased region" description="Polar residues" evidence="1">
    <location>
        <begin position="1041"/>
        <end position="1050"/>
    </location>
</feature>
<feature type="compositionally biased region" description="Polar residues" evidence="1">
    <location>
        <begin position="257"/>
        <end position="267"/>
    </location>
</feature>
<dbReference type="Proteomes" id="UP000038009">
    <property type="component" value="Unassembled WGS sequence"/>
</dbReference>
<feature type="region of interest" description="Disordered" evidence="1">
    <location>
        <begin position="71"/>
        <end position="95"/>
    </location>
</feature>
<feature type="compositionally biased region" description="Polar residues" evidence="1">
    <location>
        <begin position="329"/>
        <end position="339"/>
    </location>
</feature>
<feature type="region of interest" description="Disordered" evidence="1">
    <location>
        <begin position="1136"/>
        <end position="1161"/>
    </location>
</feature>
<evidence type="ECO:0000313" key="3">
    <source>
        <dbReference type="Proteomes" id="UP000038009"/>
    </source>
</evidence>
<evidence type="ECO:0000256" key="1">
    <source>
        <dbReference type="SAM" id="MobiDB-lite"/>
    </source>
</evidence>
<comment type="caution">
    <text evidence="2">The sequence shown here is derived from an EMBL/GenBank/DDBJ whole genome shotgun (WGS) entry which is preliminary data.</text>
</comment>
<sequence>MRGASPQEGKPDANHSTGYLVLLHHCAPYVADTSVPASASAYPHKEVVLHARLRIRQHKLCLLLSYDPSKQSHATSATKGHPYGAEERSPAKRASTLYRRKASIQPSGVKPKQRSLIVGSGRATNAATTKPSTSVDPHRHQRQHYMVELKEVCPLAAQLPLSAELRAHLRLNAIDGEAATYLSHSSPRCAGLMMHSSRAPTTTTPMNSNFYLQPRRVTPQMSHNLRQDSPSAGPSNVIAPIYGQYLSAEEPFKTHTRSLQTSRSKVGQRSGHHISSLDEGDSVMAHVSRTSSRQLEKSNSPLLRPQREFALMGQMEASANSDTCDHPSALQTPGQPTEQQDTITDYAELLLVAFFGVVASAGVPNLSFTTDPRGEVMIKRKAKKMSSRPWHKSLFKWFVPSRLGDALARRSVNVVSTISGAFSSSSGSTQVSPVQTNATRTIPGKFSQQQNKQRKGLSSTIAHRKTSSPVSAAAAHIDPQQVLELPFILASHSTFHLRFFSEEDMNGFLCCYVELQTQIKKDAGKVKNANLSSPLWHPPVRKPTFASNRVGDEGDEVNSYHDSEGAQQGFELVGTASSASYQDYPRNTEAIGPGGDAPLVGDSPTSSGCTEARRHKDAGGKATKVMPPMAFLRSRGWEEYLRYNIDPRFNVPYASFPLYLWNSFLPLSKLVLYTCYRGFLIVERVPPDTSNSDEDSSAPHVDNLSDQERAVQVGKQRLNALVNRLLTPIYTAHDLLSVPPRLNQHGVAEVHSAVPVTSVGDRADAEAGSNVAHGISSWDAVKLVLPSTEEATGPRYSDRFTTVKDIFLCLSESHLLFVNSFGRLRFQCSMDEIAMVTYSAATADFPTYPFFRFRLRSSDHFGAPIFVLTFTLLPEVPHAIREAPRDSLQEAHLPQPPSTVSLAPSTSSSTVSEGSCSSDDCIHMLETEEKERLLRRHEDFLRVFSAVCPRSMEFLTFDELLASGMSRSRGARLSRLASAPYRKASGSPLVPDGTGPTVIREMPWMSQNFNANPIPCIKVEAGDVELYDVEVAGEGRKKTRSAPSTLSHTTDTSRRQCRTVARRRAKSSAVLEPHLKNAARCVTPRWGHEDPGILLRDGGRDMDFSLEVATRTMPYLAQKKEVHASFGSHMASMRESLHLGGSGDGDRRSRRTDSNAGEEYFVPIAPKKKQSVILHRTTIGDV</sequence>
<feature type="region of interest" description="Disordered" evidence="1">
    <location>
        <begin position="317"/>
        <end position="339"/>
    </location>
</feature>
<feature type="compositionally biased region" description="Polar residues" evidence="1">
    <location>
        <begin position="446"/>
        <end position="461"/>
    </location>
</feature>
<feature type="compositionally biased region" description="Basic and acidic residues" evidence="1">
    <location>
        <begin position="1144"/>
        <end position="1153"/>
    </location>
</feature>
<name>A0A0N0P6V3_LEPSE</name>
<dbReference type="OrthoDB" id="273570at2759"/>
<gene>
    <name evidence="2" type="ORF">ABL78_2842</name>
</gene>
<organism evidence="2 3">
    <name type="scientific">Leptomonas seymouri</name>
    <dbReference type="NCBI Taxonomy" id="5684"/>
    <lineage>
        <taxon>Eukaryota</taxon>
        <taxon>Discoba</taxon>
        <taxon>Euglenozoa</taxon>
        <taxon>Kinetoplastea</taxon>
        <taxon>Metakinetoplastina</taxon>
        <taxon>Trypanosomatida</taxon>
        <taxon>Trypanosomatidae</taxon>
        <taxon>Leishmaniinae</taxon>
        <taxon>Leptomonas</taxon>
    </lineage>
</organism>
<dbReference type="VEuPathDB" id="TriTrypDB:Lsey_0063_0140"/>
<dbReference type="EMBL" id="LJSK01000063">
    <property type="protein sequence ID" value="KPI88066.1"/>
    <property type="molecule type" value="Genomic_DNA"/>
</dbReference>
<protein>
    <submittedName>
        <fullName evidence="2">Uncharacterized protein</fullName>
    </submittedName>
</protein>
<evidence type="ECO:0000313" key="2">
    <source>
        <dbReference type="EMBL" id="KPI88066.1"/>
    </source>
</evidence>
<reference evidence="2 3" key="1">
    <citation type="journal article" date="2015" name="PLoS Pathog.">
        <title>Leptomonas seymouri: Adaptations to the Dixenous Life Cycle Analyzed by Genome Sequencing, Transcriptome Profiling and Co-infection with Leishmania donovani.</title>
        <authorList>
            <person name="Kraeva N."/>
            <person name="Butenko A."/>
            <person name="Hlavacova J."/>
            <person name="Kostygov A."/>
            <person name="Myskova J."/>
            <person name="Grybchuk D."/>
            <person name="Lestinova T."/>
            <person name="Votypka J."/>
            <person name="Volf P."/>
            <person name="Opperdoes F."/>
            <person name="Flegontov P."/>
            <person name="Lukes J."/>
            <person name="Yurchenko V."/>
        </authorList>
    </citation>
    <scope>NUCLEOTIDE SEQUENCE [LARGE SCALE GENOMIC DNA]</scope>
    <source>
        <strain evidence="2 3">ATCC 30220</strain>
    </source>
</reference>
<proteinExistence type="predicted"/>
<feature type="region of interest" description="Disordered" evidence="1">
    <location>
        <begin position="592"/>
        <end position="621"/>
    </location>
</feature>
<keyword evidence="3" id="KW-1185">Reference proteome</keyword>
<feature type="region of interest" description="Disordered" evidence="1">
    <location>
        <begin position="253"/>
        <end position="303"/>
    </location>
</feature>
<accession>A0A0N0P6V3</accession>
<dbReference type="AlphaFoldDB" id="A0A0N0P6V3"/>
<feature type="region of interest" description="Disordered" evidence="1">
    <location>
        <begin position="1035"/>
        <end position="1055"/>
    </location>
</feature>
<dbReference type="OMA" id="MPLLACK"/>
<feature type="region of interest" description="Disordered" evidence="1">
    <location>
        <begin position="446"/>
        <end position="465"/>
    </location>
</feature>
<feature type="compositionally biased region" description="Polar residues" evidence="1">
    <location>
        <begin position="288"/>
        <end position="301"/>
    </location>
</feature>